<dbReference type="AlphaFoldDB" id="A0A0P1B2Q2"/>
<evidence type="ECO:0000259" key="1">
    <source>
        <dbReference type="Pfam" id="PF03732"/>
    </source>
</evidence>
<organism evidence="2 3">
    <name type="scientific">Plasmopara halstedii</name>
    <name type="common">Downy mildew of sunflower</name>
    <dbReference type="NCBI Taxonomy" id="4781"/>
    <lineage>
        <taxon>Eukaryota</taxon>
        <taxon>Sar</taxon>
        <taxon>Stramenopiles</taxon>
        <taxon>Oomycota</taxon>
        <taxon>Peronosporomycetes</taxon>
        <taxon>Peronosporales</taxon>
        <taxon>Peronosporaceae</taxon>
        <taxon>Plasmopara</taxon>
    </lineage>
</organism>
<protein>
    <submittedName>
        <fullName evidence="2">Retrotransposon gag domain</fullName>
    </submittedName>
</protein>
<dbReference type="OMA" id="EWALTCC"/>
<dbReference type="RefSeq" id="XP_024585374.1">
    <property type="nucleotide sequence ID" value="XM_024720147.1"/>
</dbReference>
<dbReference type="EMBL" id="CCYD01003042">
    <property type="protein sequence ID" value="CEG49005.1"/>
    <property type="molecule type" value="Genomic_DNA"/>
</dbReference>
<dbReference type="InterPro" id="IPR005162">
    <property type="entry name" value="Retrotrans_gag_dom"/>
</dbReference>
<evidence type="ECO:0000313" key="3">
    <source>
        <dbReference type="Proteomes" id="UP000054928"/>
    </source>
</evidence>
<name>A0A0P1B2Q2_PLAHL</name>
<reference evidence="3" key="1">
    <citation type="submission" date="2014-09" db="EMBL/GenBank/DDBJ databases">
        <authorList>
            <person name="Sharma Rahul"/>
            <person name="Thines Marco"/>
        </authorList>
    </citation>
    <scope>NUCLEOTIDE SEQUENCE [LARGE SCALE GENOMIC DNA]</scope>
</reference>
<proteinExistence type="predicted"/>
<dbReference type="GeneID" id="36401850"/>
<sequence>MKEFSSLPQGSQDGLNKLMYLLAPEGVQHLVAQGPEAIGARLEAFSSYENALLQHLQQKMSTSFASRTPPSVTDEFSRPKPLMVSVKVFEGKNGYNPQLWVREVKMTIASAMPQTEQQRVVLAISKLCGRAREWALTCCPSVGAAFPSRAELKLQLSRVFSPPNQAYRVRSRFFATRQGNMELVDFVQELRTLIAEMAADPLPGAVTVSVFMEGLRAGAARMEVLRVHPS</sequence>
<dbReference type="Pfam" id="PF03732">
    <property type="entry name" value="Retrotrans_gag"/>
    <property type="match status" value="1"/>
</dbReference>
<dbReference type="Proteomes" id="UP000054928">
    <property type="component" value="Unassembled WGS sequence"/>
</dbReference>
<feature type="domain" description="Retrotransposon gag" evidence="1">
    <location>
        <begin position="122"/>
        <end position="216"/>
    </location>
</feature>
<keyword evidence="3" id="KW-1185">Reference proteome</keyword>
<dbReference type="OrthoDB" id="154361at2759"/>
<accession>A0A0P1B2Q2</accession>
<evidence type="ECO:0000313" key="2">
    <source>
        <dbReference type="EMBL" id="CEG49005.1"/>
    </source>
</evidence>
<dbReference type="STRING" id="4781.A0A0P1B2Q2"/>